<proteinExistence type="inferred from homology"/>
<dbReference type="InterPro" id="IPR036291">
    <property type="entry name" value="NAD(P)-bd_dom_sf"/>
</dbReference>
<feature type="domain" description="NmrA-like" evidence="3">
    <location>
        <begin position="3"/>
        <end position="274"/>
    </location>
</feature>
<dbReference type="GO" id="GO:0005634">
    <property type="term" value="C:nucleus"/>
    <property type="evidence" value="ECO:0007669"/>
    <property type="project" value="TreeGrafter"/>
</dbReference>
<accession>A0A642UXL8</accession>
<protein>
    <recommendedName>
        <fullName evidence="3">NmrA-like domain-containing protein</fullName>
    </recommendedName>
</protein>
<evidence type="ECO:0000313" key="4">
    <source>
        <dbReference type="EMBL" id="KAA8907373.1"/>
    </source>
</evidence>
<evidence type="ECO:0000256" key="2">
    <source>
        <dbReference type="ARBA" id="ARBA00022857"/>
    </source>
</evidence>
<dbReference type="EMBL" id="SWFS01000381">
    <property type="protein sequence ID" value="KAA8907373.1"/>
    <property type="molecule type" value="Genomic_DNA"/>
</dbReference>
<evidence type="ECO:0000256" key="1">
    <source>
        <dbReference type="ARBA" id="ARBA00006328"/>
    </source>
</evidence>
<keyword evidence="2" id="KW-0521">NADP</keyword>
<comment type="caution">
    <text evidence="4">The sequence shown here is derived from an EMBL/GenBank/DDBJ whole genome shotgun (WGS) entry which is preliminary data.</text>
</comment>
<reference evidence="4" key="1">
    <citation type="journal article" date="2019" name="G3 (Bethesda)">
        <title>Genome Assemblies of Two Rare Opportunistic Yeast Pathogens: Diutina rugosa (syn. Candida rugosa) and Trichomonascus ciferrii (syn. Candida ciferrii).</title>
        <authorList>
            <person name="Mixao V."/>
            <person name="Saus E."/>
            <person name="Hansen A.P."/>
            <person name="Lass-Florl C."/>
            <person name="Gabaldon T."/>
        </authorList>
    </citation>
    <scope>NUCLEOTIDE SEQUENCE</scope>
    <source>
        <strain evidence="4">CBS 4856</strain>
    </source>
</reference>
<dbReference type="Gene3D" id="3.40.50.720">
    <property type="entry name" value="NAD(P)-binding Rossmann-like Domain"/>
    <property type="match status" value="1"/>
</dbReference>
<dbReference type="Pfam" id="PF05368">
    <property type="entry name" value="NmrA"/>
    <property type="match status" value="1"/>
</dbReference>
<evidence type="ECO:0000313" key="5">
    <source>
        <dbReference type="Proteomes" id="UP000761534"/>
    </source>
</evidence>
<keyword evidence="5" id="KW-1185">Reference proteome</keyword>
<dbReference type="VEuPathDB" id="FungiDB:TRICI_005009"/>
<comment type="similarity">
    <text evidence="1">Belongs to the NmrA-type oxidoreductase family.</text>
</comment>
<name>A0A642UXL8_9ASCO</name>
<dbReference type="InterPro" id="IPR051164">
    <property type="entry name" value="NmrA-like_oxidored"/>
</dbReference>
<dbReference type="CDD" id="cd05251">
    <property type="entry name" value="NmrA_like_SDR_a"/>
    <property type="match status" value="1"/>
</dbReference>
<dbReference type="InterPro" id="IPR008030">
    <property type="entry name" value="NmrA-like"/>
</dbReference>
<dbReference type="SUPFAM" id="SSF51735">
    <property type="entry name" value="NAD(P)-binding Rossmann-fold domains"/>
    <property type="match status" value="1"/>
</dbReference>
<organism evidence="4 5">
    <name type="scientific">Trichomonascus ciferrii</name>
    <dbReference type="NCBI Taxonomy" id="44093"/>
    <lineage>
        <taxon>Eukaryota</taxon>
        <taxon>Fungi</taxon>
        <taxon>Dikarya</taxon>
        <taxon>Ascomycota</taxon>
        <taxon>Saccharomycotina</taxon>
        <taxon>Dipodascomycetes</taxon>
        <taxon>Dipodascales</taxon>
        <taxon>Trichomonascaceae</taxon>
        <taxon>Trichomonascus</taxon>
        <taxon>Trichomonascus ciferrii complex</taxon>
    </lineage>
</organism>
<dbReference type="PANTHER" id="PTHR42748">
    <property type="entry name" value="NITROGEN METABOLITE REPRESSION PROTEIN NMRA FAMILY MEMBER"/>
    <property type="match status" value="1"/>
</dbReference>
<dbReference type="OrthoDB" id="4083373at2759"/>
<dbReference type="AlphaFoldDB" id="A0A642UXL8"/>
<evidence type="ECO:0000259" key="3">
    <source>
        <dbReference type="Pfam" id="PF05368"/>
    </source>
</evidence>
<dbReference type="PANTHER" id="PTHR42748:SF11">
    <property type="entry name" value="NMRA-LIKE DOMAIN-CONTAINING PROTEIN"/>
    <property type="match status" value="1"/>
</dbReference>
<sequence length="306" mass="33123">MAKVLGVIGATGQQGGSVVDFVLNDPELKSLYAIRAFTRDASKPAAQVLAAKGVDVVQGDAGDPASLKKGLTGVDTLFFMTTMMPGSGVSKDDIGKAIADAAVEAGVNYIIFSTLPSSESISMGKEPVPHFDNKAKVEQHIRYLPVKSSFYCPGCFMQNFVTNTAPQPQPDGSLVIQCTIGGGTNIPMIDVVGDTGNYVGAILAQPEKYEGKLLLAVSEFTNFNKVAKTMSKVYDKQISYQQVDKKDYLTFLPEALRKDMISMFSYYDDFGFYGSKTEVLFNENEKSPRAPVTSLTDFFKKSPFNA</sequence>
<dbReference type="Gene3D" id="3.90.25.10">
    <property type="entry name" value="UDP-galactose 4-epimerase, domain 1"/>
    <property type="match status" value="1"/>
</dbReference>
<gene>
    <name evidence="4" type="ORF">TRICI_005009</name>
</gene>
<dbReference type="Proteomes" id="UP000761534">
    <property type="component" value="Unassembled WGS sequence"/>
</dbReference>